<evidence type="ECO:0000256" key="4">
    <source>
        <dbReference type="ARBA" id="ARBA00022723"/>
    </source>
</evidence>
<dbReference type="InterPro" id="IPR036396">
    <property type="entry name" value="Cyt_P450_sf"/>
</dbReference>
<dbReference type="PANTHER" id="PTHR46206">
    <property type="entry name" value="CYTOCHROME P450"/>
    <property type="match status" value="1"/>
</dbReference>
<keyword evidence="7 9" id="KW-0503">Monooxygenase</keyword>
<dbReference type="STRING" id="1392250.A0A2I2GA07"/>
<dbReference type="AlphaFoldDB" id="A0A2I2GA07"/>
<protein>
    <submittedName>
        <fullName evidence="10">Cytochrome P450</fullName>
    </submittedName>
</protein>
<dbReference type="EMBL" id="MSFO01000004">
    <property type="protein sequence ID" value="PLB49717.1"/>
    <property type="molecule type" value="Genomic_DNA"/>
</dbReference>
<dbReference type="GO" id="GO:0019748">
    <property type="term" value="P:secondary metabolic process"/>
    <property type="evidence" value="ECO:0007669"/>
    <property type="project" value="UniProtKB-ARBA"/>
</dbReference>
<comment type="caution">
    <text evidence="10">The sequence shown here is derived from an EMBL/GenBank/DDBJ whole genome shotgun (WGS) entry which is preliminary data.</text>
</comment>
<evidence type="ECO:0000256" key="9">
    <source>
        <dbReference type="RuleBase" id="RU000461"/>
    </source>
</evidence>
<dbReference type="Gene3D" id="1.10.630.10">
    <property type="entry name" value="Cytochrome P450"/>
    <property type="match status" value="1"/>
</dbReference>
<evidence type="ECO:0000313" key="11">
    <source>
        <dbReference type="Proteomes" id="UP000234275"/>
    </source>
</evidence>
<evidence type="ECO:0000256" key="6">
    <source>
        <dbReference type="ARBA" id="ARBA00023004"/>
    </source>
</evidence>
<dbReference type="SUPFAM" id="SSF48264">
    <property type="entry name" value="Cytochrome P450"/>
    <property type="match status" value="1"/>
</dbReference>
<evidence type="ECO:0000256" key="5">
    <source>
        <dbReference type="ARBA" id="ARBA00023002"/>
    </source>
</evidence>
<sequence>MMIAILGIFPTVDPTVVTSFLVLSVLAFLFYIQSGTSLPLVNGKERLEFRLSPAKKRFLVDAKSLIARGLKKPFKEGTNPDNIVQDAVRMKLTQSLGDVTKPLSDETAVTLRSHWTDNTEWHTINTKETVLQIVAQLSSKVFLGDRICRDPRWLRITVDYTVDSFLAAQSLRMWPTIFHPVVARFLPSCRKVQSELQEAREIINPVLAERAAEKEAAARQGSTPKRYTDAMEWMEQCAKGRPYDAGAAQLSFSLAAIHTTSDMLTQVLYDLSGKDELIEALREEARTVIKEDGWQKTTLYKLKLMDSMLKESQRMKPISVVSMRRLATKTVTLSDGTTIPKGTSIFVSSKRMWDPEIYPNPGTFDAYRFLRLRETPGNENSSQLVSVSPEHFGFGLGKHACPGRFFAANEIKIALCHILLKYDFRLEEGSQPEIMKMGSEISADHFARLQIRRRESEIEL</sequence>
<gene>
    <name evidence="10" type="ORF">P170DRAFT_495894</name>
</gene>
<keyword evidence="5 9" id="KW-0560">Oxidoreductase</keyword>
<dbReference type="PANTHER" id="PTHR46206:SF2">
    <property type="entry name" value="CYTOCHROME P450 MONOOXYGENASE AUSG-RELATED"/>
    <property type="match status" value="1"/>
</dbReference>
<dbReference type="InterPro" id="IPR002403">
    <property type="entry name" value="Cyt_P450_E_grp-IV"/>
</dbReference>
<dbReference type="PRINTS" id="PR00465">
    <property type="entry name" value="EP450IV"/>
</dbReference>
<dbReference type="PRINTS" id="PR00385">
    <property type="entry name" value="P450"/>
</dbReference>
<evidence type="ECO:0000256" key="7">
    <source>
        <dbReference type="ARBA" id="ARBA00023033"/>
    </source>
</evidence>
<dbReference type="GO" id="GO:0016705">
    <property type="term" value="F:oxidoreductase activity, acting on paired donors, with incorporation or reduction of molecular oxygen"/>
    <property type="evidence" value="ECO:0007669"/>
    <property type="project" value="InterPro"/>
</dbReference>
<keyword evidence="3 8" id="KW-0349">Heme</keyword>
<dbReference type="InterPro" id="IPR001128">
    <property type="entry name" value="Cyt_P450"/>
</dbReference>
<evidence type="ECO:0000256" key="1">
    <source>
        <dbReference type="ARBA" id="ARBA00001971"/>
    </source>
</evidence>
<feature type="binding site" description="axial binding residue" evidence="8">
    <location>
        <position position="401"/>
    </location>
    <ligand>
        <name>heme</name>
        <dbReference type="ChEBI" id="CHEBI:30413"/>
    </ligand>
    <ligandPart>
        <name>Fe</name>
        <dbReference type="ChEBI" id="CHEBI:18248"/>
    </ligandPart>
</feature>
<evidence type="ECO:0000256" key="2">
    <source>
        <dbReference type="ARBA" id="ARBA00010617"/>
    </source>
</evidence>
<dbReference type="PROSITE" id="PS00086">
    <property type="entry name" value="CYTOCHROME_P450"/>
    <property type="match status" value="1"/>
</dbReference>
<dbReference type="VEuPathDB" id="FungiDB:P170DRAFT_495894"/>
<keyword evidence="6 8" id="KW-0408">Iron</keyword>
<dbReference type="GO" id="GO:0020037">
    <property type="term" value="F:heme binding"/>
    <property type="evidence" value="ECO:0007669"/>
    <property type="project" value="InterPro"/>
</dbReference>
<name>A0A2I2GA07_9EURO</name>
<proteinExistence type="inferred from homology"/>
<dbReference type="RefSeq" id="XP_024705019.1">
    <property type="nucleotide sequence ID" value="XM_024854088.1"/>
</dbReference>
<keyword evidence="11" id="KW-1185">Reference proteome</keyword>
<comment type="similarity">
    <text evidence="2 9">Belongs to the cytochrome P450 family.</text>
</comment>
<comment type="cofactor">
    <cofactor evidence="1 8">
        <name>heme</name>
        <dbReference type="ChEBI" id="CHEBI:30413"/>
    </cofactor>
</comment>
<evidence type="ECO:0000313" key="10">
    <source>
        <dbReference type="EMBL" id="PLB49717.1"/>
    </source>
</evidence>
<organism evidence="10 11">
    <name type="scientific">Aspergillus steynii IBT 23096</name>
    <dbReference type="NCBI Taxonomy" id="1392250"/>
    <lineage>
        <taxon>Eukaryota</taxon>
        <taxon>Fungi</taxon>
        <taxon>Dikarya</taxon>
        <taxon>Ascomycota</taxon>
        <taxon>Pezizomycotina</taxon>
        <taxon>Eurotiomycetes</taxon>
        <taxon>Eurotiomycetidae</taxon>
        <taxon>Eurotiales</taxon>
        <taxon>Aspergillaceae</taxon>
        <taxon>Aspergillus</taxon>
        <taxon>Aspergillus subgen. Circumdati</taxon>
    </lineage>
</organism>
<dbReference type="CDD" id="cd11041">
    <property type="entry name" value="CYP503A1-like"/>
    <property type="match status" value="1"/>
</dbReference>
<dbReference type="GeneID" id="36561793"/>
<evidence type="ECO:0000256" key="3">
    <source>
        <dbReference type="ARBA" id="ARBA00022617"/>
    </source>
</evidence>
<dbReference type="GO" id="GO:0005506">
    <property type="term" value="F:iron ion binding"/>
    <property type="evidence" value="ECO:0007669"/>
    <property type="project" value="InterPro"/>
</dbReference>
<dbReference type="GO" id="GO:0004497">
    <property type="term" value="F:monooxygenase activity"/>
    <property type="evidence" value="ECO:0007669"/>
    <property type="project" value="UniProtKB-KW"/>
</dbReference>
<reference evidence="10 11" key="1">
    <citation type="submission" date="2016-12" db="EMBL/GenBank/DDBJ databases">
        <title>The genomes of Aspergillus section Nigri reveals drivers in fungal speciation.</title>
        <authorList>
            <consortium name="DOE Joint Genome Institute"/>
            <person name="Vesth T.C."/>
            <person name="Nybo J."/>
            <person name="Theobald S."/>
            <person name="Brandl J."/>
            <person name="Frisvad J.C."/>
            <person name="Nielsen K.F."/>
            <person name="Lyhne E.K."/>
            <person name="Kogle M.E."/>
            <person name="Kuo A."/>
            <person name="Riley R."/>
            <person name="Clum A."/>
            <person name="Nolan M."/>
            <person name="Lipzen A."/>
            <person name="Salamov A."/>
            <person name="Henrissat B."/>
            <person name="Wiebenga A."/>
            <person name="De Vries R.P."/>
            <person name="Grigoriev I.V."/>
            <person name="Mortensen U.H."/>
            <person name="Andersen M.R."/>
            <person name="Baker S.E."/>
        </authorList>
    </citation>
    <scope>NUCLEOTIDE SEQUENCE [LARGE SCALE GENOMIC DNA]</scope>
    <source>
        <strain evidence="10 11">IBT 23096</strain>
    </source>
</reference>
<accession>A0A2I2GA07</accession>
<evidence type="ECO:0000256" key="8">
    <source>
        <dbReference type="PIRSR" id="PIRSR602403-1"/>
    </source>
</evidence>
<keyword evidence="4 8" id="KW-0479">Metal-binding</keyword>
<dbReference type="OrthoDB" id="1844152at2759"/>
<dbReference type="Proteomes" id="UP000234275">
    <property type="component" value="Unassembled WGS sequence"/>
</dbReference>
<dbReference type="Pfam" id="PF00067">
    <property type="entry name" value="p450"/>
    <property type="match status" value="1"/>
</dbReference>
<dbReference type="InterPro" id="IPR017972">
    <property type="entry name" value="Cyt_P450_CS"/>
</dbReference>